<organism evidence="2 3">
    <name type="scientific">Salinicola acroporae</name>
    <dbReference type="NCBI Taxonomy" id="1541440"/>
    <lineage>
        <taxon>Bacteria</taxon>
        <taxon>Pseudomonadati</taxon>
        <taxon>Pseudomonadota</taxon>
        <taxon>Gammaproteobacteria</taxon>
        <taxon>Oceanospirillales</taxon>
        <taxon>Halomonadaceae</taxon>
        <taxon>Salinicola</taxon>
    </lineage>
</organism>
<keyword evidence="1" id="KW-0472">Membrane</keyword>
<evidence type="ECO:0000313" key="2">
    <source>
        <dbReference type="EMBL" id="MDH4572337.1"/>
    </source>
</evidence>
<accession>A0ABT6I490</accession>
<comment type="caution">
    <text evidence="2">The sequence shown here is derived from an EMBL/GenBank/DDBJ whole genome shotgun (WGS) entry which is preliminary data.</text>
</comment>
<feature type="transmembrane region" description="Helical" evidence="1">
    <location>
        <begin position="20"/>
        <end position="38"/>
    </location>
</feature>
<protein>
    <submittedName>
        <fullName evidence="2">Uncharacterized protein</fullName>
    </submittedName>
</protein>
<keyword evidence="1" id="KW-0812">Transmembrane</keyword>
<dbReference type="Proteomes" id="UP001162135">
    <property type="component" value="Unassembled WGS sequence"/>
</dbReference>
<name>A0ABT6I490_9GAMM</name>
<reference evidence="2" key="2">
    <citation type="submission" date="2017-11" db="EMBL/GenBank/DDBJ databases">
        <authorList>
            <person name="Das S.K."/>
        </authorList>
    </citation>
    <scope>NUCLEOTIDE SEQUENCE</scope>
    <source>
        <strain evidence="2">S4-41</strain>
    </source>
</reference>
<evidence type="ECO:0000313" key="3">
    <source>
        <dbReference type="Proteomes" id="UP001162135"/>
    </source>
</evidence>
<gene>
    <name evidence="2" type="ORF">CUR86_07580</name>
</gene>
<keyword evidence="1" id="KW-1133">Transmembrane helix</keyword>
<evidence type="ECO:0000256" key="1">
    <source>
        <dbReference type="SAM" id="Phobius"/>
    </source>
</evidence>
<proteinExistence type="predicted"/>
<dbReference type="EMBL" id="PGFS01000001">
    <property type="protein sequence ID" value="MDH4572337.1"/>
    <property type="molecule type" value="Genomic_DNA"/>
</dbReference>
<feature type="transmembrane region" description="Helical" evidence="1">
    <location>
        <begin position="59"/>
        <end position="79"/>
    </location>
</feature>
<sequence>MWLIGITLGFFTAPVAQRGVKWFIVIGPLSALTTLSIFSAERVGAIQSERWAWSPMGTLVHVVSSSAMIVLAIACHGWPHQ</sequence>
<keyword evidence="3" id="KW-1185">Reference proteome</keyword>
<dbReference type="RefSeq" id="WP_110716847.1">
    <property type="nucleotide sequence ID" value="NZ_PGFS01000001.1"/>
</dbReference>
<reference evidence="2" key="1">
    <citation type="journal article" date="2015" name="Antonie Van Leeuwenhoek">
        <title>Comparative 16S rRNA signatures and multilocus sequence analysis for the genus Salinicola and description of Salinicola acroporae sp. nov., isolated from coral Acropora digitifera.</title>
        <authorList>
            <person name="Lepcha R.T."/>
            <person name="Poddar A."/>
            <person name="Schumann P."/>
            <person name="Das S.K."/>
        </authorList>
    </citation>
    <scope>NUCLEOTIDE SEQUENCE</scope>
    <source>
        <strain evidence="2">S4-41</strain>
    </source>
</reference>